<feature type="transmembrane region" description="Helical" evidence="9">
    <location>
        <begin position="6"/>
        <end position="39"/>
    </location>
</feature>
<evidence type="ECO:0000256" key="1">
    <source>
        <dbReference type="ARBA" id="ARBA00000085"/>
    </source>
</evidence>
<dbReference type="InterPro" id="IPR050482">
    <property type="entry name" value="Sensor_HK_TwoCompSys"/>
</dbReference>
<comment type="catalytic activity">
    <reaction evidence="1">
        <text>ATP + protein L-histidine = ADP + protein N-phospho-L-histidine.</text>
        <dbReference type="EC" id="2.7.13.3"/>
    </reaction>
</comment>
<evidence type="ECO:0000256" key="4">
    <source>
        <dbReference type="ARBA" id="ARBA00022679"/>
    </source>
</evidence>
<keyword evidence="5" id="KW-0547">Nucleotide-binding</keyword>
<reference evidence="11 12" key="1">
    <citation type="submission" date="2019-01" db="EMBL/GenBank/DDBJ databases">
        <title>Genome sequencing of strain 2JSPR-7.</title>
        <authorList>
            <person name="Heo J."/>
            <person name="Kim S.-J."/>
            <person name="Kim J.-S."/>
            <person name="Hong S.-B."/>
            <person name="Kwon S.-W."/>
        </authorList>
    </citation>
    <scope>NUCLEOTIDE SEQUENCE [LARGE SCALE GENOMIC DNA]</scope>
    <source>
        <strain evidence="11 12">2JSPR-7</strain>
    </source>
</reference>
<evidence type="ECO:0000256" key="6">
    <source>
        <dbReference type="ARBA" id="ARBA00022777"/>
    </source>
</evidence>
<sequence>MTRAEPWGAAALVVLFIFAGVAPWWLVPLAFVAVVIGWFGTGLRWGLAACGVAVMAGAVLALSGTVLVSDVLIAVARGLCAGVLPWLVAVAWRGRRDLESSAAAAVVREHEAREQRLESQLAHERLRLAEQLHDDVGHALSLVALNLGRLELDRALTGATRSSIGLARSQVGEAVERLGVSVRSLRGASEPGGGWVAS</sequence>
<feature type="transmembrane region" description="Helical" evidence="9">
    <location>
        <begin position="74"/>
        <end position="92"/>
    </location>
</feature>
<keyword evidence="3" id="KW-0597">Phosphoprotein</keyword>
<dbReference type="GO" id="GO:0046983">
    <property type="term" value="F:protein dimerization activity"/>
    <property type="evidence" value="ECO:0007669"/>
    <property type="project" value="InterPro"/>
</dbReference>
<keyword evidence="6" id="KW-0418">Kinase</keyword>
<evidence type="ECO:0000256" key="3">
    <source>
        <dbReference type="ARBA" id="ARBA00022553"/>
    </source>
</evidence>
<evidence type="ECO:0000259" key="10">
    <source>
        <dbReference type="Pfam" id="PF07730"/>
    </source>
</evidence>
<evidence type="ECO:0000256" key="9">
    <source>
        <dbReference type="SAM" id="Phobius"/>
    </source>
</evidence>
<dbReference type="Pfam" id="PF07730">
    <property type="entry name" value="HisKA_3"/>
    <property type="match status" value="1"/>
</dbReference>
<dbReference type="GO" id="GO:0016020">
    <property type="term" value="C:membrane"/>
    <property type="evidence" value="ECO:0007669"/>
    <property type="project" value="InterPro"/>
</dbReference>
<evidence type="ECO:0000313" key="12">
    <source>
        <dbReference type="Proteomes" id="UP000291758"/>
    </source>
</evidence>
<dbReference type="OrthoDB" id="227596at2"/>
<evidence type="ECO:0000313" key="11">
    <source>
        <dbReference type="EMBL" id="QAY63253.1"/>
    </source>
</evidence>
<proteinExistence type="predicted"/>
<evidence type="ECO:0000256" key="5">
    <source>
        <dbReference type="ARBA" id="ARBA00022741"/>
    </source>
</evidence>
<organism evidence="11 12">
    <name type="scientific">Xylanimonas allomyrinae</name>
    <dbReference type="NCBI Taxonomy" id="2509459"/>
    <lineage>
        <taxon>Bacteria</taxon>
        <taxon>Bacillati</taxon>
        <taxon>Actinomycetota</taxon>
        <taxon>Actinomycetes</taxon>
        <taxon>Micrococcales</taxon>
        <taxon>Promicromonosporaceae</taxon>
        <taxon>Xylanimonas</taxon>
    </lineage>
</organism>
<dbReference type="Proteomes" id="UP000291758">
    <property type="component" value="Chromosome"/>
</dbReference>
<keyword evidence="4" id="KW-0808">Transferase</keyword>
<feature type="domain" description="Signal transduction histidine kinase subgroup 3 dimerisation and phosphoacceptor" evidence="10">
    <location>
        <begin position="124"/>
        <end position="187"/>
    </location>
</feature>
<keyword evidence="9" id="KW-0472">Membrane</keyword>
<protein>
    <recommendedName>
        <fullName evidence="2">histidine kinase</fullName>
        <ecNumber evidence="2">2.7.13.3</ecNumber>
    </recommendedName>
</protein>
<keyword evidence="12" id="KW-1185">Reference proteome</keyword>
<evidence type="ECO:0000256" key="2">
    <source>
        <dbReference type="ARBA" id="ARBA00012438"/>
    </source>
</evidence>
<dbReference type="GO" id="GO:0000155">
    <property type="term" value="F:phosphorelay sensor kinase activity"/>
    <property type="evidence" value="ECO:0007669"/>
    <property type="project" value="InterPro"/>
</dbReference>
<dbReference type="PANTHER" id="PTHR24421">
    <property type="entry name" value="NITRATE/NITRITE SENSOR PROTEIN NARX-RELATED"/>
    <property type="match status" value="1"/>
</dbReference>
<name>A0A4P6ENF9_9MICO</name>
<evidence type="ECO:0000256" key="7">
    <source>
        <dbReference type="ARBA" id="ARBA00022840"/>
    </source>
</evidence>
<dbReference type="AlphaFoldDB" id="A0A4P6ENF9"/>
<keyword evidence="9" id="KW-1133">Transmembrane helix</keyword>
<dbReference type="KEGG" id="xyl:ET495_08345"/>
<accession>A0A4P6ENF9</accession>
<dbReference type="Gene3D" id="1.20.5.1930">
    <property type="match status" value="1"/>
</dbReference>
<keyword evidence="8" id="KW-0902">Two-component regulatory system</keyword>
<keyword evidence="9" id="KW-0812">Transmembrane</keyword>
<dbReference type="InterPro" id="IPR011712">
    <property type="entry name" value="Sig_transdc_His_kin_sub3_dim/P"/>
</dbReference>
<keyword evidence="7" id="KW-0067">ATP-binding</keyword>
<feature type="transmembrane region" description="Helical" evidence="9">
    <location>
        <begin position="46"/>
        <end position="68"/>
    </location>
</feature>
<dbReference type="EMBL" id="CP035495">
    <property type="protein sequence ID" value="QAY63253.1"/>
    <property type="molecule type" value="Genomic_DNA"/>
</dbReference>
<dbReference type="GO" id="GO:0005524">
    <property type="term" value="F:ATP binding"/>
    <property type="evidence" value="ECO:0007669"/>
    <property type="project" value="UniProtKB-KW"/>
</dbReference>
<evidence type="ECO:0000256" key="8">
    <source>
        <dbReference type="ARBA" id="ARBA00023012"/>
    </source>
</evidence>
<gene>
    <name evidence="11" type="ORF">ET495_08345</name>
</gene>
<dbReference type="EC" id="2.7.13.3" evidence="2"/>
<dbReference type="PANTHER" id="PTHR24421:SF10">
    <property type="entry name" value="NITRATE_NITRITE SENSOR PROTEIN NARQ"/>
    <property type="match status" value="1"/>
</dbReference>